<name>A0A0L9VSH4_PHAAN</name>
<dbReference type="AlphaFoldDB" id="A0A0L9VSH4"/>
<organism evidence="1 2">
    <name type="scientific">Phaseolus angularis</name>
    <name type="common">Azuki bean</name>
    <name type="synonym">Vigna angularis</name>
    <dbReference type="NCBI Taxonomy" id="3914"/>
    <lineage>
        <taxon>Eukaryota</taxon>
        <taxon>Viridiplantae</taxon>
        <taxon>Streptophyta</taxon>
        <taxon>Embryophyta</taxon>
        <taxon>Tracheophyta</taxon>
        <taxon>Spermatophyta</taxon>
        <taxon>Magnoliopsida</taxon>
        <taxon>eudicotyledons</taxon>
        <taxon>Gunneridae</taxon>
        <taxon>Pentapetalae</taxon>
        <taxon>rosids</taxon>
        <taxon>fabids</taxon>
        <taxon>Fabales</taxon>
        <taxon>Fabaceae</taxon>
        <taxon>Papilionoideae</taxon>
        <taxon>50 kb inversion clade</taxon>
        <taxon>NPAAA clade</taxon>
        <taxon>indigoferoid/millettioid clade</taxon>
        <taxon>Phaseoleae</taxon>
        <taxon>Vigna</taxon>
    </lineage>
</organism>
<evidence type="ECO:0000313" key="2">
    <source>
        <dbReference type="Proteomes" id="UP000053144"/>
    </source>
</evidence>
<proteinExistence type="predicted"/>
<sequence length="97" mass="11535">MQPELELHVSENERLDTSELTCSDLETDRFKLKLRTPVMLPRCLNDDRRREMVRFLREKVDGGWWRMKKPHDDVVQRREELAIRFRDACGGAFGTTT</sequence>
<accession>A0A0L9VSH4</accession>
<reference evidence="2" key="1">
    <citation type="journal article" date="2015" name="Proc. Natl. Acad. Sci. U.S.A.">
        <title>Genome sequencing of adzuki bean (Vigna angularis) provides insight into high starch and low fat accumulation and domestication.</title>
        <authorList>
            <person name="Yang K."/>
            <person name="Tian Z."/>
            <person name="Chen C."/>
            <person name="Luo L."/>
            <person name="Zhao B."/>
            <person name="Wang Z."/>
            <person name="Yu L."/>
            <person name="Li Y."/>
            <person name="Sun Y."/>
            <person name="Li W."/>
            <person name="Chen Y."/>
            <person name="Li Y."/>
            <person name="Zhang Y."/>
            <person name="Ai D."/>
            <person name="Zhao J."/>
            <person name="Shang C."/>
            <person name="Ma Y."/>
            <person name="Wu B."/>
            <person name="Wang M."/>
            <person name="Gao L."/>
            <person name="Sun D."/>
            <person name="Zhang P."/>
            <person name="Guo F."/>
            <person name="Wang W."/>
            <person name="Li Y."/>
            <person name="Wang J."/>
            <person name="Varshney R.K."/>
            <person name="Wang J."/>
            <person name="Ling H.Q."/>
            <person name="Wan P."/>
        </authorList>
    </citation>
    <scope>NUCLEOTIDE SEQUENCE</scope>
    <source>
        <strain evidence="2">cv. Jingnong 6</strain>
    </source>
</reference>
<dbReference type="Gramene" id="KOM58005">
    <property type="protein sequence ID" value="KOM58005"/>
    <property type="gene ID" value="LR48_Vigan11g103800"/>
</dbReference>
<evidence type="ECO:0000313" key="1">
    <source>
        <dbReference type="EMBL" id="KOM58005.1"/>
    </source>
</evidence>
<protein>
    <submittedName>
        <fullName evidence="1">Uncharacterized protein</fullName>
    </submittedName>
</protein>
<dbReference type="Proteomes" id="UP000053144">
    <property type="component" value="Chromosome 11"/>
</dbReference>
<dbReference type="EMBL" id="CM003381">
    <property type="protein sequence ID" value="KOM58005.1"/>
    <property type="molecule type" value="Genomic_DNA"/>
</dbReference>
<gene>
    <name evidence="1" type="ORF">LR48_Vigan11g103800</name>
</gene>